<organism evidence="2 3">
    <name type="scientific">Sulfitobacter sabulilitoris</name>
    <dbReference type="NCBI Taxonomy" id="2562655"/>
    <lineage>
        <taxon>Bacteria</taxon>
        <taxon>Pseudomonadati</taxon>
        <taxon>Pseudomonadota</taxon>
        <taxon>Alphaproteobacteria</taxon>
        <taxon>Rhodobacterales</taxon>
        <taxon>Roseobacteraceae</taxon>
        <taxon>Sulfitobacter</taxon>
    </lineage>
</organism>
<dbReference type="Proteomes" id="UP000309550">
    <property type="component" value="Unassembled WGS sequence"/>
</dbReference>
<proteinExistence type="predicted"/>
<protein>
    <submittedName>
        <fullName evidence="2">Nuclear transport factor 2 family protein</fullName>
    </submittedName>
</protein>
<evidence type="ECO:0000313" key="2">
    <source>
        <dbReference type="EMBL" id="TMM54692.1"/>
    </source>
</evidence>
<dbReference type="SUPFAM" id="SSF54427">
    <property type="entry name" value="NTF2-like"/>
    <property type="match status" value="1"/>
</dbReference>
<dbReference type="Gene3D" id="3.10.450.50">
    <property type="match status" value="1"/>
</dbReference>
<accession>A0A5S3QC82</accession>
<reference evidence="2 3" key="1">
    <citation type="submission" date="2019-05" db="EMBL/GenBank/DDBJ databases">
        <title>Sulfitobacter sabulilitoris sp. nov., isolated from a marine sand.</title>
        <authorList>
            <person name="Yoon J.-H."/>
        </authorList>
    </citation>
    <scope>NUCLEOTIDE SEQUENCE [LARGE SCALE GENOMIC DNA]</scope>
    <source>
        <strain evidence="2 3">HSMS-29</strain>
    </source>
</reference>
<name>A0A5S3QC82_9RHOB</name>
<keyword evidence="3" id="KW-1185">Reference proteome</keyword>
<dbReference type="InterPro" id="IPR032710">
    <property type="entry name" value="NTF2-like_dom_sf"/>
</dbReference>
<dbReference type="OrthoDB" id="7844074at2"/>
<dbReference type="AlphaFoldDB" id="A0A5S3QC82"/>
<evidence type="ECO:0000259" key="1">
    <source>
        <dbReference type="Pfam" id="PF12680"/>
    </source>
</evidence>
<dbReference type="Pfam" id="PF12680">
    <property type="entry name" value="SnoaL_2"/>
    <property type="match status" value="1"/>
</dbReference>
<comment type="caution">
    <text evidence="2">The sequence shown here is derived from an EMBL/GenBank/DDBJ whole genome shotgun (WGS) entry which is preliminary data.</text>
</comment>
<dbReference type="EMBL" id="VANS01000001">
    <property type="protein sequence ID" value="TMM54692.1"/>
    <property type="molecule type" value="Genomic_DNA"/>
</dbReference>
<evidence type="ECO:0000313" key="3">
    <source>
        <dbReference type="Proteomes" id="UP000309550"/>
    </source>
</evidence>
<feature type="domain" description="SnoaL-like" evidence="1">
    <location>
        <begin position="12"/>
        <end position="112"/>
    </location>
</feature>
<dbReference type="InterPro" id="IPR037401">
    <property type="entry name" value="SnoaL-like"/>
</dbReference>
<sequence length="146" mass="16512">MLMSSKLDLLNRWYKDVWLDGDLDAIDVYFVPDTDAQGIVPDLSMGPTEFRDLVSVMRQMVVALDIRIKHSVENGNWLCALVEVTARTRARGAPIHVFSQVMVRFDGDKMVEAYNSFDFMTLFEQMGQVPPNSLPLMMTGVHLAEA</sequence>
<gene>
    <name evidence="2" type="ORF">FDT80_03665</name>
</gene>